<evidence type="ECO:0000256" key="5">
    <source>
        <dbReference type="ARBA" id="ARBA00022741"/>
    </source>
</evidence>
<feature type="domain" description="Cyclic nucleotide-binding" evidence="7">
    <location>
        <begin position="160"/>
        <end position="268"/>
    </location>
</feature>
<dbReference type="GO" id="GO:0005829">
    <property type="term" value="C:cytosol"/>
    <property type="evidence" value="ECO:0007669"/>
    <property type="project" value="TreeGrafter"/>
</dbReference>
<dbReference type="RefSeq" id="XP_011448158.3">
    <property type="nucleotide sequence ID" value="XM_011449856.4"/>
</dbReference>
<keyword evidence="4" id="KW-0677">Repeat</keyword>
<dbReference type="OrthoDB" id="417078at2759"/>
<dbReference type="SUPFAM" id="SSF47391">
    <property type="entry name" value="Dimerization-anchoring domain of cAMP-dependent PK regulatory subunit"/>
    <property type="match status" value="1"/>
</dbReference>
<keyword evidence="3" id="KW-0116">cAMP-binding</keyword>
<dbReference type="AlphaFoldDB" id="K1R158"/>
<keyword evidence="8" id="KW-0808">Transferase</keyword>
<dbReference type="FunCoup" id="K1R158">
    <property type="interactions" value="1128"/>
</dbReference>
<sequence>MSFEIPTGLTDLLQDFTVAVLKERPSDLNQFAADYFVKLNENKNNDTSVKNVRTGGVRFAASPPPEEPMQTDSDDEEPEPPPNLNARGTRRGSVFAAPYNPESDDEYEKIVHPKSDEQRQRLAEAVKHILLFRSLEPTNKECCDCNHEGADVSVGNWYSEQMGEVLDAMFEKKVVEGDHVIDQGADGDNFYVIESGYFDIIVNGNTVGKYENKGSFGELALMYNQPRAATIVATSTGSLWAMDRETFRRIVLKNAYNKRKMYENLIDNVPMLKTLDLYERMNVADALVTRSFEDGDVIIKQGDEADCMYFIEDGEVRVTVKNQKDPESKEVEVKRYTKGGYFGELALVTHKPRAATAYSVGKTKCAVLDVQAFERLLGPCMDIMKRNIDEYEEQLIQVFGDKASISDLR</sequence>
<dbReference type="InParanoid" id="K1R158"/>
<dbReference type="PRINTS" id="PR00103">
    <property type="entry name" value="CAMPKINASE"/>
</dbReference>
<evidence type="ECO:0000256" key="4">
    <source>
        <dbReference type="ARBA" id="ARBA00022737"/>
    </source>
</evidence>
<comment type="similarity">
    <text evidence="1">Belongs to the cAMP-dependent kinase regulatory chain family.</text>
</comment>
<evidence type="ECO:0000256" key="2">
    <source>
        <dbReference type="ARBA" id="ARBA00022553"/>
    </source>
</evidence>
<dbReference type="Pfam" id="PF02197">
    <property type="entry name" value="RIIa"/>
    <property type="match status" value="1"/>
</dbReference>
<dbReference type="CDD" id="cd00038">
    <property type="entry name" value="CAP_ED"/>
    <property type="match status" value="2"/>
</dbReference>
<evidence type="ECO:0000256" key="3">
    <source>
        <dbReference type="ARBA" id="ARBA00022566"/>
    </source>
</evidence>
<dbReference type="GO" id="GO:0030552">
    <property type="term" value="F:cAMP binding"/>
    <property type="evidence" value="ECO:0007669"/>
    <property type="project" value="UniProtKB-KW"/>
</dbReference>
<dbReference type="FunFam" id="1.20.890.10:FF:000002">
    <property type="entry name" value="cAMP-dependent protein kinase type II-alpha regulatory subunit"/>
    <property type="match status" value="1"/>
</dbReference>
<keyword evidence="6" id="KW-0114">cAMP</keyword>
<name>K1R158_MAGGI</name>
<dbReference type="Gene3D" id="1.20.890.10">
    <property type="entry name" value="cAMP-dependent protein kinase regulatory subunit, dimerization-anchoring domain"/>
    <property type="match status" value="1"/>
</dbReference>
<dbReference type="PANTHER" id="PTHR11635">
    <property type="entry name" value="CAMP-DEPENDENT PROTEIN KINASE REGULATORY CHAIN"/>
    <property type="match status" value="1"/>
</dbReference>
<dbReference type="InterPro" id="IPR003117">
    <property type="entry name" value="cAMP_dep_PK_reg_su_I/II_a/b"/>
</dbReference>
<dbReference type="SMART" id="SM00394">
    <property type="entry name" value="RIIa"/>
    <property type="match status" value="1"/>
</dbReference>
<dbReference type="InterPro" id="IPR014710">
    <property type="entry name" value="RmlC-like_jellyroll"/>
</dbReference>
<protein>
    <submittedName>
        <fullName evidence="8">cAMP-dependent protein kinase type II regulatory subunit</fullName>
    </submittedName>
</protein>
<dbReference type="GO" id="GO:0016301">
    <property type="term" value="F:kinase activity"/>
    <property type="evidence" value="ECO:0007669"/>
    <property type="project" value="UniProtKB-KW"/>
</dbReference>
<dbReference type="PROSITE" id="PS50042">
    <property type="entry name" value="CNMP_BINDING_3"/>
    <property type="match status" value="2"/>
</dbReference>
<gene>
    <name evidence="8" type="ORF">CGI_10014742</name>
</gene>
<reference evidence="8" key="1">
    <citation type="journal article" date="2012" name="Nature">
        <title>The oyster genome reveals stress adaptation and complexity of shell formation.</title>
        <authorList>
            <person name="Zhang G."/>
            <person name="Fang X."/>
            <person name="Guo X."/>
            <person name="Li L."/>
            <person name="Luo R."/>
            <person name="Xu F."/>
            <person name="Yang P."/>
            <person name="Zhang L."/>
            <person name="Wang X."/>
            <person name="Qi H."/>
            <person name="Xiong Z."/>
            <person name="Que H."/>
            <person name="Xie Y."/>
            <person name="Holland P.W."/>
            <person name="Paps J."/>
            <person name="Zhu Y."/>
            <person name="Wu F."/>
            <person name="Chen Y."/>
            <person name="Wang J."/>
            <person name="Peng C."/>
            <person name="Meng J."/>
            <person name="Yang L."/>
            <person name="Liu J."/>
            <person name="Wen B."/>
            <person name="Zhang N."/>
            <person name="Huang Z."/>
            <person name="Zhu Q."/>
            <person name="Feng Y."/>
            <person name="Mount A."/>
            <person name="Hedgecock D."/>
            <person name="Xu Z."/>
            <person name="Liu Y."/>
            <person name="Domazet-Loso T."/>
            <person name="Du Y."/>
            <person name="Sun X."/>
            <person name="Zhang S."/>
            <person name="Liu B."/>
            <person name="Cheng P."/>
            <person name="Jiang X."/>
            <person name="Li J."/>
            <person name="Fan D."/>
            <person name="Wang W."/>
            <person name="Fu W."/>
            <person name="Wang T."/>
            <person name="Wang B."/>
            <person name="Zhang J."/>
            <person name="Peng Z."/>
            <person name="Li Y."/>
            <person name="Li N."/>
            <person name="Wang J."/>
            <person name="Chen M."/>
            <person name="He Y."/>
            <person name="Tan F."/>
            <person name="Song X."/>
            <person name="Zheng Q."/>
            <person name="Huang R."/>
            <person name="Yang H."/>
            <person name="Du X."/>
            <person name="Chen L."/>
            <person name="Yang M."/>
            <person name="Gaffney P.M."/>
            <person name="Wang S."/>
            <person name="Luo L."/>
            <person name="She Z."/>
            <person name="Ming Y."/>
            <person name="Huang W."/>
            <person name="Zhang S."/>
            <person name="Huang B."/>
            <person name="Zhang Y."/>
            <person name="Qu T."/>
            <person name="Ni P."/>
            <person name="Miao G."/>
            <person name="Wang J."/>
            <person name="Wang Q."/>
            <person name="Steinberg C.E."/>
            <person name="Wang H."/>
            <person name="Li N."/>
            <person name="Qian L."/>
            <person name="Zhang G."/>
            <person name="Li Y."/>
            <person name="Yang H."/>
            <person name="Liu X."/>
            <person name="Wang J."/>
            <person name="Yin Y."/>
            <person name="Wang J."/>
        </authorList>
    </citation>
    <scope>NUCLEOTIDE SEQUENCE [LARGE SCALE GENOMIC DNA]</scope>
    <source>
        <strain evidence="8">05x7-T-G4-1.051#20</strain>
    </source>
</reference>
<dbReference type="InterPro" id="IPR018488">
    <property type="entry name" value="cNMP-bd_CS"/>
</dbReference>
<keyword evidence="8" id="KW-0418">Kinase</keyword>
<evidence type="ECO:0000256" key="6">
    <source>
        <dbReference type="ARBA" id="ARBA00023149"/>
    </source>
</evidence>
<accession>K1R158</accession>
<keyword evidence="5" id="KW-0547">Nucleotide-binding</keyword>
<dbReference type="HOGENOM" id="CLU_018310_2_0_1"/>
<dbReference type="Gene3D" id="2.60.120.10">
    <property type="entry name" value="Jelly Rolls"/>
    <property type="match status" value="2"/>
</dbReference>
<dbReference type="PANTHER" id="PTHR11635:SF152">
    <property type="entry name" value="CAMP-DEPENDENT PROTEIN KINASE TYPE I REGULATORY SUBUNIT-RELATED"/>
    <property type="match status" value="1"/>
</dbReference>
<dbReference type="GO" id="GO:0034236">
    <property type="term" value="F:protein kinase A catalytic subunit binding"/>
    <property type="evidence" value="ECO:0007669"/>
    <property type="project" value="TreeGrafter"/>
</dbReference>
<dbReference type="CDD" id="cd12099">
    <property type="entry name" value="DD_RII_PKA"/>
    <property type="match status" value="1"/>
</dbReference>
<evidence type="ECO:0000313" key="8">
    <source>
        <dbReference type="EMBL" id="EKC37194.1"/>
    </source>
</evidence>
<dbReference type="SUPFAM" id="SSF51206">
    <property type="entry name" value="cAMP-binding domain-like"/>
    <property type="match status" value="2"/>
</dbReference>
<dbReference type="PROSITE" id="PS00888">
    <property type="entry name" value="CNMP_BINDING_1"/>
    <property type="match status" value="2"/>
</dbReference>
<dbReference type="EMBL" id="JH817837">
    <property type="protein sequence ID" value="EKC37194.1"/>
    <property type="molecule type" value="Genomic_DNA"/>
</dbReference>
<dbReference type="InterPro" id="IPR018490">
    <property type="entry name" value="cNMP-bd_dom_sf"/>
</dbReference>
<dbReference type="InterPro" id="IPR000595">
    <property type="entry name" value="cNMP-bd_dom"/>
</dbReference>
<dbReference type="GO" id="GO:0005952">
    <property type="term" value="C:cAMP-dependent protein kinase complex"/>
    <property type="evidence" value="ECO:0007669"/>
    <property type="project" value="InterPro"/>
</dbReference>
<proteinExistence type="inferred from homology"/>
<dbReference type="GO" id="GO:0004862">
    <property type="term" value="F:cAMP-dependent protein kinase inhibitor activity"/>
    <property type="evidence" value="ECO:0007669"/>
    <property type="project" value="TreeGrafter"/>
</dbReference>
<dbReference type="FunFam" id="2.60.120.10:FF:000108">
    <property type="entry name" value="cAMP-dependent protein kinase type II regulatory subunit"/>
    <property type="match status" value="1"/>
</dbReference>
<dbReference type="PIRSF" id="PIRSF000548">
    <property type="entry name" value="PK_regulatory"/>
    <property type="match status" value="1"/>
</dbReference>
<dbReference type="InterPro" id="IPR050503">
    <property type="entry name" value="cAMP-dep_PK_reg_su-like"/>
</dbReference>
<feature type="domain" description="Cyclic nucleotide-binding" evidence="7">
    <location>
        <begin position="271"/>
        <end position="394"/>
    </location>
</feature>
<keyword evidence="2" id="KW-0597">Phosphoprotein</keyword>
<dbReference type="SMART" id="SM00100">
    <property type="entry name" value="cNMP"/>
    <property type="match status" value="2"/>
</dbReference>
<dbReference type="Pfam" id="PF00027">
    <property type="entry name" value="cNMP_binding"/>
    <property type="match status" value="2"/>
</dbReference>
<organism evidence="8">
    <name type="scientific">Magallana gigas</name>
    <name type="common">Pacific oyster</name>
    <name type="synonym">Crassostrea gigas</name>
    <dbReference type="NCBI Taxonomy" id="29159"/>
    <lineage>
        <taxon>Eukaryota</taxon>
        <taxon>Metazoa</taxon>
        <taxon>Spiralia</taxon>
        <taxon>Lophotrochozoa</taxon>
        <taxon>Mollusca</taxon>
        <taxon>Bivalvia</taxon>
        <taxon>Autobranchia</taxon>
        <taxon>Pteriomorphia</taxon>
        <taxon>Ostreida</taxon>
        <taxon>Ostreoidea</taxon>
        <taxon>Ostreidae</taxon>
        <taxon>Magallana</taxon>
    </lineage>
</organism>
<dbReference type="PROSITE" id="PS00889">
    <property type="entry name" value="CNMP_BINDING_2"/>
    <property type="match status" value="2"/>
</dbReference>
<dbReference type="InterPro" id="IPR012198">
    <property type="entry name" value="cAMP_dep_PK_reg_su"/>
</dbReference>
<evidence type="ECO:0000256" key="1">
    <source>
        <dbReference type="ARBA" id="ARBA00005753"/>
    </source>
</evidence>
<evidence type="ECO:0000259" key="7">
    <source>
        <dbReference type="PROSITE" id="PS50042"/>
    </source>
</evidence>